<evidence type="ECO:0000256" key="3">
    <source>
        <dbReference type="ARBA" id="ARBA00022989"/>
    </source>
</evidence>
<dbReference type="OrthoDB" id="196103at2759"/>
<feature type="transmembrane region" description="Helical" evidence="5">
    <location>
        <begin position="311"/>
        <end position="329"/>
    </location>
</feature>
<dbReference type="InterPro" id="IPR011701">
    <property type="entry name" value="MFS"/>
</dbReference>
<keyword evidence="4 5" id="KW-0472">Membrane</keyword>
<feature type="transmembrane region" description="Helical" evidence="5">
    <location>
        <begin position="92"/>
        <end position="109"/>
    </location>
</feature>
<feature type="transmembrane region" description="Helical" evidence="5">
    <location>
        <begin position="121"/>
        <end position="145"/>
    </location>
</feature>
<evidence type="ECO:0000256" key="5">
    <source>
        <dbReference type="SAM" id="Phobius"/>
    </source>
</evidence>
<evidence type="ECO:0000256" key="4">
    <source>
        <dbReference type="ARBA" id="ARBA00023136"/>
    </source>
</evidence>
<feature type="transmembrane region" description="Helical" evidence="5">
    <location>
        <begin position="349"/>
        <end position="371"/>
    </location>
</feature>
<dbReference type="GO" id="GO:0022857">
    <property type="term" value="F:transmembrane transporter activity"/>
    <property type="evidence" value="ECO:0007669"/>
    <property type="project" value="InterPro"/>
</dbReference>
<evidence type="ECO:0000256" key="1">
    <source>
        <dbReference type="ARBA" id="ARBA00004141"/>
    </source>
</evidence>
<gene>
    <name evidence="6" type="ORF">K491DRAFT_663129</name>
</gene>
<dbReference type="Gene3D" id="1.20.1250.20">
    <property type="entry name" value="MFS general substrate transporter like domains"/>
    <property type="match status" value="1"/>
</dbReference>
<dbReference type="Pfam" id="PF07690">
    <property type="entry name" value="MFS_1"/>
    <property type="match status" value="1"/>
</dbReference>
<proteinExistence type="predicted"/>
<evidence type="ECO:0000256" key="2">
    <source>
        <dbReference type="ARBA" id="ARBA00022692"/>
    </source>
</evidence>
<dbReference type="AlphaFoldDB" id="A0A6A6T0Z7"/>
<keyword evidence="7" id="KW-1185">Reference proteome</keyword>
<evidence type="ECO:0000313" key="7">
    <source>
        <dbReference type="Proteomes" id="UP000799324"/>
    </source>
</evidence>
<feature type="transmembrane region" description="Helical" evidence="5">
    <location>
        <begin position="61"/>
        <end position="80"/>
    </location>
</feature>
<organism evidence="6 7">
    <name type="scientific">Lophiostoma macrostomum CBS 122681</name>
    <dbReference type="NCBI Taxonomy" id="1314788"/>
    <lineage>
        <taxon>Eukaryota</taxon>
        <taxon>Fungi</taxon>
        <taxon>Dikarya</taxon>
        <taxon>Ascomycota</taxon>
        <taxon>Pezizomycotina</taxon>
        <taxon>Dothideomycetes</taxon>
        <taxon>Pleosporomycetidae</taxon>
        <taxon>Pleosporales</taxon>
        <taxon>Lophiostomataceae</taxon>
        <taxon>Lophiostoma</taxon>
    </lineage>
</organism>
<dbReference type="InterPro" id="IPR036259">
    <property type="entry name" value="MFS_trans_sf"/>
</dbReference>
<name>A0A6A6T0Z7_9PLEO</name>
<dbReference type="PANTHER" id="PTHR23294:SF19">
    <property type="entry name" value="DUF895 DOMAIN MEMBRANE PROTEIN-RELATED"/>
    <property type="match status" value="1"/>
</dbReference>
<feature type="transmembrane region" description="Helical" evidence="5">
    <location>
        <begin position="157"/>
        <end position="176"/>
    </location>
</feature>
<feature type="transmembrane region" description="Helical" evidence="5">
    <location>
        <begin position="416"/>
        <end position="434"/>
    </location>
</feature>
<keyword evidence="3 5" id="KW-1133">Transmembrane helix</keyword>
<dbReference type="EMBL" id="MU004393">
    <property type="protein sequence ID" value="KAF2652841.1"/>
    <property type="molecule type" value="Genomic_DNA"/>
</dbReference>
<feature type="transmembrane region" description="Helical" evidence="5">
    <location>
        <begin position="188"/>
        <end position="208"/>
    </location>
</feature>
<dbReference type="InterPro" id="IPR051617">
    <property type="entry name" value="UNC-93-like_regulator"/>
</dbReference>
<keyword evidence="2 5" id="KW-0812">Transmembrane</keyword>
<feature type="transmembrane region" description="Helical" evidence="5">
    <location>
        <begin position="277"/>
        <end position="299"/>
    </location>
</feature>
<dbReference type="SUPFAM" id="SSF103473">
    <property type="entry name" value="MFS general substrate transporter"/>
    <property type="match status" value="1"/>
</dbReference>
<reference evidence="6" key="1">
    <citation type="journal article" date="2020" name="Stud. Mycol.">
        <title>101 Dothideomycetes genomes: a test case for predicting lifestyles and emergence of pathogens.</title>
        <authorList>
            <person name="Haridas S."/>
            <person name="Albert R."/>
            <person name="Binder M."/>
            <person name="Bloem J."/>
            <person name="Labutti K."/>
            <person name="Salamov A."/>
            <person name="Andreopoulos B."/>
            <person name="Baker S."/>
            <person name="Barry K."/>
            <person name="Bills G."/>
            <person name="Bluhm B."/>
            <person name="Cannon C."/>
            <person name="Castanera R."/>
            <person name="Culley D."/>
            <person name="Daum C."/>
            <person name="Ezra D."/>
            <person name="Gonzalez J."/>
            <person name="Henrissat B."/>
            <person name="Kuo A."/>
            <person name="Liang C."/>
            <person name="Lipzen A."/>
            <person name="Lutzoni F."/>
            <person name="Magnuson J."/>
            <person name="Mondo S."/>
            <person name="Nolan M."/>
            <person name="Ohm R."/>
            <person name="Pangilinan J."/>
            <person name="Park H.-J."/>
            <person name="Ramirez L."/>
            <person name="Alfaro M."/>
            <person name="Sun H."/>
            <person name="Tritt A."/>
            <person name="Yoshinaga Y."/>
            <person name="Zwiers L.-H."/>
            <person name="Turgeon B."/>
            <person name="Goodwin S."/>
            <person name="Spatafora J."/>
            <person name="Crous P."/>
            <person name="Grigoriev I."/>
        </authorList>
    </citation>
    <scope>NUCLEOTIDE SEQUENCE</scope>
    <source>
        <strain evidence="6">CBS 122681</strain>
    </source>
</reference>
<feature type="transmembrane region" description="Helical" evidence="5">
    <location>
        <begin position="28"/>
        <end position="49"/>
    </location>
</feature>
<dbReference type="GO" id="GO:0016020">
    <property type="term" value="C:membrane"/>
    <property type="evidence" value="ECO:0007669"/>
    <property type="project" value="UniProtKB-SubCell"/>
</dbReference>
<feature type="transmembrane region" description="Helical" evidence="5">
    <location>
        <begin position="246"/>
        <end position="271"/>
    </location>
</feature>
<sequence>MADTESSLETANENVEKRDYPTKWYRSTFYNMTILGLCNFAAPGIWGAMNSLGAGGAQSPHLVNVANSLTFCLMVVSCYFSSVIVHYIGIKWALIFGTMGYAPFAAGLYTNNRFGTEWLTLLGAALCGISAGVFWMAEAAIAIAYPEPWNKGKALGYWLTYRLSGQILGGAINLGLNVDRDTAGKVSYTVFLVFIALQASGPFVGLLLNRPSKVERKDGKKVELAILRNPWFEIRETTRLFFTKRFLLVVLWIGQAVFAEAVFFTYLALWFSVRARALGSFVSGLVAVICGNILGNYLDRTRIALKTRARSTFYLIVVIQGAWWLWATVNVTRFRVTKPTYDWSSHGFGNAFAVFVLLTVGFQMNYLFLYFFITNLAKDEPEIIRYAALLRGTESAWQAVSYGLTSIPLFAQVGAVYFNFALWAVAIYPAWLVLRHFGRDNESVVEHHVGDLTIETGAVRRSVEQKTTDGGIVGAGKAIDG</sequence>
<comment type="subcellular location">
    <subcellularLocation>
        <location evidence="1">Membrane</location>
        <topology evidence="1">Multi-pass membrane protein</topology>
    </subcellularLocation>
</comment>
<evidence type="ECO:0000313" key="6">
    <source>
        <dbReference type="EMBL" id="KAF2652841.1"/>
    </source>
</evidence>
<dbReference type="Proteomes" id="UP000799324">
    <property type="component" value="Unassembled WGS sequence"/>
</dbReference>
<protein>
    <submittedName>
        <fullName evidence="6">MFS general substrate transporter</fullName>
    </submittedName>
</protein>
<dbReference type="PANTHER" id="PTHR23294">
    <property type="entry name" value="ET TRANSLATION PRODUCT-RELATED"/>
    <property type="match status" value="1"/>
</dbReference>
<accession>A0A6A6T0Z7</accession>